<evidence type="ECO:0000256" key="2">
    <source>
        <dbReference type="ARBA" id="ARBA00022971"/>
    </source>
</evidence>
<dbReference type="Proteomes" id="UP000823893">
    <property type="component" value="Unassembled WGS sequence"/>
</dbReference>
<evidence type="ECO:0000313" key="5">
    <source>
        <dbReference type="Proteomes" id="UP000823893"/>
    </source>
</evidence>
<accession>A0A9D2N4N1</accession>
<evidence type="ECO:0000256" key="1">
    <source>
        <dbReference type="ARBA" id="ARBA00010873"/>
    </source>
</evidence>
<dbReference type="EMBL" id="DWWV01000054">
    <property type="protein sequence ID" value="HJC10084.1"/>
    <property type="molecule type" value="Genomic_DNA"/>
</dbReference>
<dbReference type="Gene3D" id="3.30.930.30">
    <property type="match status" value="1"/>
</dbReference>
<dbReference type="Pfam" id="PF03389">
    <property type="entry name" value="MobA_MobL"/>
    <property type="match status" value="1"/>
</dbReference>
<comment type="caution">
    <text evidence="4">The sequence shown here is derived from an EMBL/GenBank/DDBJ whole genome shotgun (WGS) entry which is preliminary data.</text>
</comment>
<reference evidence="4" key="1">
    <citation type="journal article" date="2021" name="PeerJ">
        <title>Extensive microbial diversity within the chicken gut microbiome revealed by metagenomics and culture.</title>
        <authorList>
            <person name="Gilroy R."/>
            <person name="Ravi A."/>
            <person name="Getino M."/>
            <person name="Pursley I."/>
            <person name="Horton D.L."/>
            <person name="Alikhan N.F."/>
            <person name="Baker D."/>
            <person name="Gharbi K."/>
            <person name="Hall N."/>
            <person name="Watson M."/>
            <person name="Adriaenssens E.M."/>
            <person name="Foster-Nyarko E."/>
            <person name="Jarju S."/>
            <person name="Secka A."/>
            <person name="Antonio M."/>
            <person name="Oren A."/>
            <person name="Chaudhuri R.R."/>
            <person name="La Ragione R."/>
            <person name="Hildebrand F."/>
            <person name="Pallen M.J."/>
        </authorList>
    </citation>
    <scope>NUCLEOTIDE SEQUENCE</scope>
    <source>
        <strain evidence="4">ChiSxjej6B18-287</strain>
    </source>
</reference>
<organism evidence="4 5">
    <name type="scientific">Candidatus Blautia merdigallinarum</name>
    <dbReference type="NCBI Taxonomy" id="2838495"/>
    <lineage>
        <taxon>Bacteria</taxon>
        <taxon>Bacillati</taxon>
        <taxon>Bacillota</taxon>
        <taxon>Clostridia</taxon>
        <taxon>Lachnospirales</taxon>
        <taxon>Lachnospiraceae</taxon>
        <taxon>Blautia</taxon>
    </lineage>
</organism>
<sequence>MALYHLTVNQIRRSAGQSAIASAAYRAGERLYSDYYGEYSDYTRKGGVICSEILLPPHAPPEYQDRATLWNAVEQVEKHKKAQLAYSFDIALQNELSMEENIALAREFVQRYLVGRGMIADLAVHAPDKEDGGIPNPHFHVMTTMRPINPDGTWGQKQRREYVLDDEGNQVLDKDGKPMFNAVPTTDWGSPETLEEWREAWCRMVNEKFVEKGLAVRIDHRSYVRQGLDLIPTVHEGPTVRQMEAKGIRTDKGELNRWIKATNRLMLDIKKKIKSLFGWISEVKEELSKPKTPSLADLLISYYQDRNAGAWSQKAKGKNLKEFSETVNYLIENKILSLDKLESRLSAVSAEFDTLSGSMKEKSARMKELQELIRQAENYKRLKPVHDELNGIRWKKQREKFETAYDADLRLFYTARRILKENLGEKSVPLNAWKQEYDRLKREYAELSPQYKPLREDLMKMRRVQYHVDRVLQRREPAHESKQKKHDIEL</sequence>
<dbReference type="InterPro" id="IPR005053">
    <property type="entry name" value="MobA_MobL"/>
</dbReference>
<dbReference type="AlphaFoldDB" id="A0A9D2N4N1"/>
<dbReference type="NCBIfam" id="NF041496">
    <property type="entry name" value="MobQ"/>
    <property type="match status" value="1"/>
</dbReference>
<comment type="similarity">
    <text evidence="1">Belongs to the MobA/MobL family.</text>
</comment>
<name>A0A9D2N4N1_9FIRM</name>
<keyword evidence="2" id="KW-0184">Conjugation</keyword>
<evidence type="ECO:0000313" key="4">
    <source>
        <dbReference type="EMBL" id="HJC10084.1"/>
    </source>
</evidence>
<reference evidence="4" key="2">
    <citation type="submission" date="2021-04" db="EMBL/GenBank/DDBJ databases">
        <authorList>
            <person name="Gilroy R."/>
        </authorList>
    </citation>
    <scope>NUCLEOTIDE SEQUENCE</scope>
    <source>
        <strain evidence="4">ChiSxjej6B18-287</strain>
    </source>
</reference>
<proteinExistence type="inferred from homology"/>
<protein>
    <submittedName>
        <fullName evidence="4">MobA/MobL family protein</fullName>
    </submittedName>
</protein>
<evidence type="ECO:0000259" key="3">
    <source>
        <dbReference type="Pfam" id="PF03389"/>
    </source>
</evidence>
<gene>
    <name evidence="4" type="ORF">H9935_04630</name>
</gene>
<feature type="domain" description="MobA/MobL protein" evidence="3">
    <location>
        <begin position="17"/>
        <end position="246"/>
    </location>
</feature>